<feature type="active site" description="Proton acceptor" evidence="8">
    <location>
        <position position="313"/>
    </location>
</feature>
<dbReference type="EMBL" id="CAMXCT030006625">
    <property type="protein sequence ID" value="CAL4804559.1"/>
    <property type="molecule type" value="Genomic_DNA"/>
</dbReference>
<protein>
    <recommendedName>
        <fullName evidence="4 7">Aldose 1-epimerase</fullName>
        <ecNumber evidence="4 7">5.1.3.3</ecNumber>
    </recommendedName>
</protein>
<dbReference type="EMBL" id="CAMXCT010006625">
    <property type="protein sequence ID" value="CAI4017247.1"/>
    <property type="molecule type" value="Genomic_DNA"/>
</dbReference>
<dbReference type="InterPro" id="IPR011013">
    <property type="entry name" value="Gal_mutarotase_sf_dom"/>
</dbReference>
<comment type="similarity">
    <text evidence="3 7">Belongs to the aldose epimerase family.</text>
</comment>
<evidence type="ECO:0000313" key="11">
    <source>
        <dbReference type="EMBL" id="CAI4017247.1"/>
    </source>
</evidence>
<dbReference type="Pfam" id="PF01263">
    <property type="entry name" value="Aldose_epim"/>
    <property type="match status" value="1"/>
</dbReference>
<keyword evidence="6 7" id="KW-0119">Carbohydrate metabolism</keyword>
<dbReference type="InterPro" id="IPR014718">
    <property type="entry name" value="GH-type_carb-bd"/>
</dbReference>
<comment type="caution">
    <text evidence="11">The sequence shown here is derived from an EMBL/GenBank/DDBJ whole genome shotgun (WGS) entry which is preliminary data.</text>
</comment>
<evidence type="ECO:0000256" key="6">
    <source>
        <dbReference type="ARBA" id="ARBA00023277"/>
    </source>
</evidence>
<dbReference type="PIRSF" id="PIRSF005096">
    <property type="entry name" value="GALM"/>
    <property type="match status" value="1"/>
</dbReference>
<gene>
    <name evidence="11" type="ORF">C1SCF055_LOCUS41905</name>
</gene>
<evidence type="ECO:0000256" key="9">
    <source>
        <dbReference type="PIRSR" id="PIRSR005096-2"/>
    </source>
</evidence>
<keyword evidence="5 7" id="KW-0413">Isomerase</keyword>
<dbReference type="InterPro" id="IPR018052">
    <property type="entry name" value="Ald1_epimerase_CS"/>
</dbReference>
<evidence type="ECO:0000256" key="8">
    <source>
        <dbReference type="PIRSR" id="PIRSR005096-1"/>
    </source>
</evidence>
<proteinExistence type="inferred from homology"/>
<feature type="binding site" evidence="10">
    <location>
        <begin position="177"/>
        <end position="179"/>
    </location>
    <ligand>
        <name>beta-D-galactose</name>
        <dbReference type="ChEBI" id="CHEBI:27667"/>
    </ligand>
</feature>
<dbReference type="EC" id="5.1.3.3" evidence="4 7"/>
<dbReference type="EMBL" id="CAMXCT020006625">
    <property type="protein sequence ID" value="CAL1170622.1"/>
    <property type="molecule type" value="Genomic_DNA"/>
</dbReference>
<evidence type="ECO:0000256" key="4">
    <source>
        <dbReference type="ARBA" id="ARBA00013185"/>
    </source>
</evidence>
<evidence type="ECO:0000313" key="12">
    <source>
        <dbReference type="EMBL" id="CAL1170622.1"/>
    </source>
</evidence>
<dbReference type="OrthoDB" id="274691at2759"/>
<dbReference type="NCBIfam" id="NF008277">
    <property type="entry name" value="PRK11055.1"/>
    <property type="match status" value="1"/>
</dbReference>
<dbReference type="PANTHER" id="PTHR10091:SF49">
    <property type="entry name" value="ALDOSE 1-EPIMERASE"/>
    <property type="match status" value="1"/>
</dbReference>
<dbReference type="CDD" id="cd09019">
    <property type="entry name" value="galactose_mutarotase_like"/>
    <property type="match status" value="1"/>
</dbReference>
<evidence type="ECO:0000256" key="10">
    <source>
        <dbReference type="PIRSR" id="PIRSR005096-3"/>
    </source>
</evidence>
<evidence type="ECO:0000256" key="3">
    <source>
        <dbReference type="ARBA" id="ARBA00006206"/>
    </source>
</evidence>
<reference evidence="11" key="1">
    <citation type="submission" date="2022-10" db="EMBL/GenBank/DDBJ databases">
        <authorList>
            <person name="Chen Y."/>
            <person name="Dougan E. K."/>
            <person name="Chan C."/>
            <person name="Rhodes N."/>
            <person name="Thang M."/>
        </authorList>
    </citation>
    <scope>NUCLEOTIDE SEQUENCE</scope>
</reference>
<dbReference type="PANTHER" id="PTHR10091">
    <property type="entry name" value="ALDOSE-1-EPIMERASE"/>
    <property type="match status" value="1"/>
</dbReference>
<dbReference type="InterPro" id="IPR008183">
    <property type="entry name" value="Aldose_1/G6P_1-epimerase"/>
</dbReference>
<feature type="active site" description="Proton donor" evidence="8">
    <location>
        <position position="177"/>
    </location>
</feature>
<dbReference type="AlphaFoldDB" id="A0A9P1GM44"/>
<keyword evidence="13" id="KW-1185">Reference proteome</keyword>
<feature type="binding site" evidence="9">
    <location>
        <position position="245"/>
    </location>
    <ligand>
        <name>beta-D-galactose</name>
        <dbReference type="ChEBI" id="CHEBI:27667"/>
    </ligand>
</feature>
<evidence type="ECO:0000313" key="13">
    <source>
        <dbReference type="Proteomes" id="UP001152797"/>
    </source>
</evidence>
<sequence>MAESCEFGKTSDGRVVTKYTLCNGTMKVSIMDLGAAICSVQVPDAKGKLGEICLGYDELTPYLDPKTNPYFGAVAGRCANRICKGRFKLDDVEYQLETNNGPNHLHGGNVGFDKLIWTVESSSPSSLVLSVVSPEGDEHYPGQVAAKVTYSLPKSDTLCMDYEATTNKPTIINLTNHNYWNLADGGISSILEHEIELFADFYTPVDDTSIPSGELRAVAGGAMDLRQRGKIGRGIKDADNGLGYDHNYVLRGSMVYDPSGLQPVAKVYESTSGRWMAVFTDQPGVQFYTGNYLDGFPGRTGQGYEKHHGFCLETQRFPDAANWSHFSPVVLRPGEVYRHHTRHEFGCS</sequence>
<organism evidence="11">
    <name type="scientific">Cladocopium goreaui</name>
    <dbReference type="NCBI Taxonomy" id="2562237"/>
    <lineage>
        <taxon>Eukaryota</taxon>
        <taxon>Sar</taxon>
        <taxon>Alveolata</taxon>
        <taxon>Dinophyceae</taxon>
        <taxon>Suessiales</taxon>
        <taxon>Symbiodiniaceae</taxon>
        <taxon>Cladocopium</taxon>
    </lineage>
</organism>
<evidence type="ECO:0000256" key="2">
    <source>
        <dbReference type="ARBA" id="ARBA00005028"/>
    </source>
</evidence>
<evidence type="ECO:0000256" key="5">
    <source>
        <dbReference type="ARBA" id="ARBA00023235"/>
    </source>
</evidence>
<dbReference type="Proteomes" id="UP001152797">
    <property type="component" value="Unassembled WGS sequence"/>
</dbReference>
<comment type="catalytic activity">
    <reaction evidence="1 7">
        <text>alpha-D-glucose = beta-D-glucose</text>
        <dbReference type="Rhea" id="RHEA:10264"/>
        <dbReference type="ChEBI" id="CHEBI:15903"/>
        <dbReference type="ChEBI" id="CHEBI:17925"/>
        <dbReference type="EC" id="5.1.3.3"/>
    </reaction>
</comment>
<evidence type="ECO:0000256" key="1">
    <source>
        <dbReference type="ARBA" id="ARBA00001614"/>
    </source>
</evidence>
<dbReference type="InterPro" id="IPR047215">
    <property type="entry name" value="Galactose_mutarotase-like"/>
</dbReference>
<evidence type="ECO:0000256" key="7">
    <source>
        <dbReference type="PIRNR" id="PIRNR005096"/>
    </source>
</evidence>
<dbReference type="GO" id="GO:0033499">
    <property type="term" value="P:galactose catabolic process via UDP-galactose, Leloir pathway"/>
    <property type="evidence" value="ECO:0007669"/>
    <property type="project" value="TreeGrafter"/>
</dbReference>
<name>A0A9P1GM44_9DINO</name>
<feature type="binding site" evidence="10">
    <location>
        <begin position="80"/>
        <end position="81"/>
    </location>
    <ligand>
        <name>beta-D-galactose</name>
        <dbReference type="ChEBI" id="CHEBI:27667"/>
    </ligand>
</feature>
<dbReference type="GO" id="GO:0004034">
    <property type="term" value="F:aldose 1-epimerase activity"/>
    <property type="evidence" value="ECO:0007669"/>
    <property type="project" value="UniProtKB-EC"/>
</dbReference>
<dbReference type="GO" id="GO:0006006">
    <property type="term" value="P:glucose metabolic process"/>
    <property type="evidence" value="ECO:0007669"/>
    <property type="project" value="TreeGrafter"/>
</dbReference>
<comment type="pathway">
    <text evidence="2 7">Carbohydrate metabolism; hexose metabolism.</text>
</comment>
<accession>A0A9P1GM44</accession>
<dbReference type="SUPFAM" id="SSF74650">
    <property type="entry name" value="Galactose mutarotase-like"/>
    <property type="match status" value="1"/>
</dbReference>
<dbReference type="InterPro" id="IPR015443">
    <property type="entry name" value="Aldose_1-epimerase"/>
</dbReference>
<dbReference type="PROSITE" id="PS00545">
    <property type="entry name" value="ALDOSE_1_EPIMERASE"/>
    <property type="match status" value="1"/>
</dbReference>
<dbReference type="GO" id="GO:0030246">
    <property type="term" value="F:carbohydrate binding"/>
    <property type="evidence" value="ECO:0007669"/>
    <property type="project" value="InterPro"/>
</dbReference>
<dbReference type="Gene3D" id="2.70.98.10">
    <property type="match status" value="1"/>
</dbReference>
<reference evidence="12" key="2">
    <citation type="submission" date="2024-04" db="EMBL/GenBank/DDBJ databases">
        <authorList>
            <person name="Chen Y."/>
            <person name="Shah S."/>
            <person name="Dougan E. K."/>
            <person name="Thang M."/>
            <person name="Chan C."/>
        </authorList>
    </citation>
    <scope>NUCLEOTIDE SEQUENCE [LARGE SCALE GENOMIC DNA]</scope>
</reference>